<dbReference type="Proteomes" id="UP000823388">
    <property type="component" value="Chromosome 8N"/>
</dbReference>
<feature type="region of interest" description="Disordered" evidence="1">
    <location>
        <begin position="530"/>
        <end position="549"/>
    </location>
</feature>
<keyword evidence="4" id="KW-1185">Reference proteome</keyword>
<feature type="compositionally biased region" description="Acidic residues" evidence="1">
    <location>
        <begin position="684"/>
        <end position="700"/>
    </location>
</feature>
<keyword evidence="2" id="KW-1133">Transmembrane helix</keyword>
<name>A0A8T0P653_PANVG</name>
<feature type="transmembrane region" description="Helical" evidence="2">
    <location>
        <begin position="59"/>
        <end position="79"/>
    </location>
</feature>
<accession>A0A8T0P653</accession>
<organism evidence="3 4">
    <name type="scientific">Panicum virgatum</name>
    <name type="common">Blackwell switchgrass</name>
    <dbReference type="NCBI Taxonomy" id="38727"/>
    <lineage>
        <taxon>Eukaryota</taxon>
        <taxon>Viridiplantae</taxon>
        <taxon>Streptophyta</taxon>
        <taxon>Embryophyta</taxon>
        <taxon>Tracheophyta</taxon>
        <taxon>Spermatophyta</taxon>
        <taxon>Magnoliopsida</taxon>
        <taxon>Liliopsida</taxon>
        <taxon>Poales</taxon>
        <taxon>Poaceae</taxon>
        <taxon>PACMAD clade</taxon>
        <taxon>Panicoideae</taxon>
        <taxon>Panicodae</taxon>
        <taxon>Paniceae</taxon>
        <taxon>Panicinae</taxon>
        <taxon>Panicum</taxon>
        <taxon>Panicum sect. Hiantes</taxon>
    </lineage>
</organism>
<dbReference type="AlphaFoldDB" id="A0A8T0P653"/>
<proteinExistence type="predicted"/>
<sequence length="752" mass="82583">MAAAQAQLCRATDTDSGGGESTSDGDSDALAAASALPLFLLHDLVGVAVFLASHPLHAVYLLIFARGLASLAAFFWPLLASTSLLLAVLATAGPYVGGGTEWPGMKSLGRTCGIAVATLCDGFRPDGAVAGARLVGQLCSFVLGPTDAASVLRVEEIMGEPCDTSASCFVLDEDESFLLLGGDGCKELAFELPTTGGAIGGRSFLDYEEFGDLKDEIDDKVVISEGLKDSDSVAEECCRRDTLFLQEITAGEEVENGIQGQEQDLILSAIDEVSDGVEEKRLECDPVSVEIKKSEPVQALEVKKLEPVEPMVANILEIKKSEPAHVVENKKCEPMQAMQIKKSEPVESVEIKKSEPADSVETRNSKLVQVLDIKKCEPVQALEVKKFEAAKQLEIRKFDQVEQVDIKKREQVKPRSSIAQRIKLWEAQVSGNIKPGLEDKEENSVEFSLEKEPIKYVKQCVRFQADPCVDKRNNEQQAQEVVSCEESTNEQQEQEIKDVKEYTHSETETSSEKCSQNTEAEEIAHAVAQAEEELQQGCKDAQPEPELHEQVYEIAQPEQELQEMEEVYTDVTASPAMWNGRERSSLKSTSIAGRVHSRTSSENLVSEGSPSWKDKEWKRTLACKLYEERMQLRLCRDRAVVEGSDNMDMLWEAYEVGSGSGKGRARKRSGSKAKDGSDNKVEEVVGEGEEEGEEDDDEEEGSVRQLCCLQALKFSTRKMNFGGGKPSLSKISKVLRRMTALSRMGSRRKQSG</sequence>
<feature type="compositionally biased region" description="Polar residues" evidence="1">
    <location>
        <begin position="598"/>
        <end position="609"/>
    </location>
</feature>
<feature type="region of interest" description="Disordered" evidence="1">
    <location>
        <begin position="573"/>
        <end position="611"/>
    </location>
</feature>
<evidence type="ECO:0000313" key="3">
    <source>
        <dbReference type="EMBL" id="KAG2557651.1"/>
    </source>
</evidence>
<evidence type="ECO:0000256" key="1">
    <source>
        <dbReference type="SAM" id="MobiDB-lite"/>
    </source>
</evidence>
<feature type="region of interest" description="Disordered" evidence="1">
    <location>
        <begin position="483"/>
        <end position="520"/>
    </location>
</feature>
<feature type="region of interest" description="Disordered" evidence="1">
    <location>
        <begin position="655"/>
        <end position="702"/>
    </location>
</feature>
<dbReference type="PANTHER" id="PTHR36760">
    <property type="entry name" value="ACIDIC LEUCINE-RICH NUCLEAR PHOSPHOPROTEIN 32 FAMILY B PROTEIN"/>
    <property type="match status" value="1"/>
</dbReference>
<dbReference type="OrthoDB" id="1939140at2759"/>
<dbReference type="EMBL" id="CM029052">
    <property type="protein sequence ID" value="KAG2557651.1"/>
    <property type="molecule type" value="Genomic_DNA"/>
</dbReference>
<protein>
    <submittedName>
        <fullName evidence="3">Uncharacterized protein</fullName>
    </submittedName>
</protein>
<feature type="compositionally biased region" description="Basic and acidic residues" evidence="1">
    <location>
        <begin position="672"/>
        <end position="683"/>
    </location>
</feature>
<feature type="transmembrane region" description="Helical" evidence="2">
    <location>
        <begin position="29"/>
        <end position="52"/>
    </location>
</feature>
<evidence type="ECO:0000313" key="4">
    <source>
        <dbReference type="Proteomes" id="UP000823388"/>
    </source>
</evidence>
<reference evidence="3" key="1">
    <citation type="submission" date="2020-05" db="EMBL/GenBank/DDBJ databases">
        <title>WGS assembly of Panicum virgatum.</title>
        <authorList>
            <person name="Lovell J.T."/>
            <person name="Jenkins J."/>
            <person name="Shu S."/>
            <person name="Juenger T.E."/>
            <person name="Schmutz J."/>
        </authorList>
    </citation>
    <scope>NUCLEOTIDE SEQUENCE</scope>
    <source>
        <strain evidence="3">AP13</strain>
    </source>
</reference>
<dbReference type="PANTHER" id="PTHR36760:SF1">
    <property type="entry name" value="ACIDIC LEUCINE-RICH NUCLEAR PHOSPHOPROTEIN 32 FAMILY B PROTEIN"/>
    <property type="match status" value="1"/>
</dbReference>
<feature type="region of interest" description="Disordered" evidence="1">
    <location>
        <begin position="1"/>
        <end position="25"/>
    </location>
</feature>
<feature type="compositionally biased region" description="Basic and acidic residues" evidence="1">
    <location>
        <begin position="494"/>
        <end position="511"/>
    </location>
</feature>
<gene>
    <name evidence="3" type="ORF">PVAP13_8NG219103</name>
</gene>
<keyword evidence="2" id="KW-0472">Membrane</keyword>
<comment type="caution">
    <text evidence="3">The sequence shown here is derived from an EMBL/GenBank/DDBJ whole genome shotgun (WGS) entry which is preliminary data.</text>
</comment>
<evidence type="ECO:0000256" key="2">
    <source>
        <dbReference type="SAM" id="Phobius"/>
    </source>
</evidence>
<keyword evidence="2" id="KW-0812">Transmembrane</keyword>